<accession>A0ABW0SE08</accession>
<dbReference type="Gene3D" id="3.40.1170.60">
    <property type="match status" value="1"/>
</dbReference>
<dbReference type="Proteomes" id="UP001596056">
    <property type="component" value="Unassembled WGS sequence"/>
</dbReference>
<evidence type="ECO:0000313" key="3">
    <source>
        <dbReference type="EMBL" id="MFC5567176.1"/>
    </source>
</evidence>
<dbReference type="SUPFAM" id="SSF56672">
    <property type="entry name" value="DNA/RNA polymerases"/>
    <property type="match status" value="1"/>
</dbReference>
<dbReference type="RefSeq" id="WP_209842110.1">
    <property type="nucleotide sequence ID" value="NZ_JAGGJP010000014.1"/>
</dbReference>
<feature type="domain" description="UmuC" evidence="2">
    <location>
        <begin position="4"/>
        <end position="54"/>
    </location>
</feature>
<dbReference type="InterPro" id="IPR043502">
    <property type="entry name" value="DNA/RNA_pol_sf"/>
</dbReference>
<protein>
    <recommendedName>
        <fullName evidence="2">UmuC domain-containing protein</fullName>
    </recommendedName>
</protein>
<dbReference type="PROSITE" id="PS50173">
    <property type="entry name" value="UMUC"/>
    <property type="match status" value="1"/>
</dbReference>
<reference evidence="4" key="1">
    <citation type="journal article" date="2019" name="Int. J. Syst. Evol. Microbiol.">
        <title>The Global Catalogue of Microorganisms (GCM) 10K type strain sequencing project: providing services to taxonomists for standard genome sequencing and annotation.</title>
        <authorList>
            <consortium name="The Broad Institute Genomics Platform"/>
            <consortium name="The Broad Institute Genome Sequencing Center for Infectious Disease"/>
            <person name="Wu L."/>
            <person name="Ma J."/>
        </authorList>
    </citation>
    <scope>NUCLEOTIDE SEQUENCE [LARGE SCALE GENOMIC DNA]</scope>
    <source>
        <strain evidence="4">KACC 11588</strain>
    </source>
</reference>
<gene>
    <name evidence="3" type="ORF">ACFPOC_12250</name>
</gene>
<evidence type="ECO:0000256" key="1">
    <source>
        <dbReference type="SAM" id="MobiDB-lite"/>
    </source>
</evidence>
<dbReference type="InterPro" id="IPR001126">
    <property type="entry name" value="UmuC"/>
</dbReference>
<proteinExistence type="predicted"/>
<dbReference type="EMBL" id="JBHSNA010000011">
    <property type="protein sequence ID" value="MFC5567176.1"/>
    <property type="molecule type" value="Genomic_DNA"/>
</dbReference>
<evidence type="ECO:0000313" key="4">
    <source>
        <dbReference type="Proteomes" id="UP001596056"/>
    </source>
</evidence>
<sequence>MTVFALVDGNSFYCSCERVFDPTLAKRPVIVLSNNDGFCNRAPAVKRVLGLRSSAHVIALSCSAARPRGRADLTCSSHGALGFCPWSARGPPHDRVPTRAEPICDSGLGLRQHTRHSGFTSRSSP</sequence>
<organism evidence="3 4">
    <name type="scientific">Rubellimicrobium aerolatum</name>
    <dbReference type="NCBI Taxonomy" id="490979"/>
    <lineage>
        <taxon>Bacteria</taxon>
        <taxon>Pseudomonadati</taxon>
        <taxon>Pseudomonadota</taxon>
        <taxon>Alphaproteobacteria</taxon>
        <taxon>Rhodobacterales</taxon>
        <taxon>Roseobacteraceae</taxon>
        <taxon>Rubellimicrobium</taxon>
    </lineage>
</organism>
<name>A0ABW0SE08_9RHOB</name>
<comment type="caution">
    <text evidence="3">The sequence shown here is derived from an EMBL/GenBank/DDBJ whole genome shotgun (WGS) entry which is preliminary data.</text>
</comment>
<evidence type="ECO:0000259" key="2">
    <source>
        <dbReference type="PROSITE" id="PS50173"/>
    </source>
</evidence>
<keyword evidence="4" id="KW-1185">Reference proteome</keyword>
<dbReference type="Pfam" id="PF00817">
    <property type="entry name" value="IMS"/>
    <property type="match status" value="1"/>
</dbReference>
<feature type="region of interest" description="Disordered" evidence="1">
    <location>
        <begin position="94"/>
        <end position="125"/>
    </location>
</feature>